<accession>A0AAV9C2S9</accession>
<keyword evidence="6" id="KW-0732">Signal</keyword>
<keyword evidence="2" id="KW-0645">Protease</keyword>
<keyword evidence="4" id="KW-0378">Hydrolase</keyword>
<dbReference type="SUPFAM" id="SSF50630">
    <property type="entry name" value="Acid proteases"/>
    <property type="match status" value="2"/>
</dbReference>
<keyword evidence="5" id="KW-0325">Glycoprotein</keyword>
<keyword evidence="9" id="KW-1185">Reference proteome</keyword>
<reference evidence="8" key="1">
    <citation type="journal article" date="2023" name="Nat. Commun.">
        <title>Diploid and tetraploid genomes of Acorus and the evolution of monocots.</title>
        <authorList>
            <person name="Ma L."/>
            <person name="Liu K.W."/>
            <person name="Li Z."/>
            <person name="Hsiao Y.Y."/>
            <person name="Qi Y."/>
            <person name="Fu T."/>
            <person name="Tang G.D."/>
            <person name="Zhang D."/>
            <person name="Sun W.H."/>
            <person name="Liu D.K."/>
            <person name="Li Y."/>
            <person name="Chen G.Z."/>
            <person name="Liu X.D."/>
            <person name="Liao X.Y."/>
            <person name="Jiang Y.T."/>
            <person name="Yu X."/>
            <person name="Hao Y."/>
            <person name="Huang J."/>
            <person name="Zhao X.W."/>
            <person name="Ke S."/>
            <person name="Chen Y.Y."/>
            <person name="Wu W.L."/>
            <person name="Hsu J.L."/>
            <person name="Lin Y.F."/>
            <person name="Huang M.D."/>
            <person name="Li C.Y."/>
            <person name="Huang L."/>
            <person name="Wang Z.W."/>
            <person name="Zhao X."/>
            <person name="Zhong W.Y."/>
            <person name="Peng D.H."/>
            <person name="Ahmad S."/>
            <person name="Lan S."/>
            <person name="Zhang J.S."/>
            <person name="Tsai W.C."/>
            <person name="Van de Peer Y."/>
            <person name="Liu Z.J."/>
        </authorList>
    </citation>
    <scope>NUCLEOTIDE SEQUENCE</scope>
    <source>
        <strain evidence="8">CP</strain>
    </source>
</reference>
<dbReference type="AlphaFoldDB" id="A0AAV9C2S9"/>
<dbReference type="PANTHER" id="PTHR47967">
    <property type="entry name" value="OS07G0603500 PROTEIN-RELATED"/>
    <property type="match status" value="1"/>
</dbReference>
<evidence type="ECO:0000256" key="2">
    <source>
        <dbReference type="ARBA" id="ARBA00022670"/>
    </source>
</evidence>
<keyword evidence="3" id="KW-0064">Aspartyl protease</keyword>
<reference evidence="8" key="2">
    <citation type="submission" date="2023-06" db="EMBL/GenBank/DDBJ databases">
        <authorList>
            <person name="Ma L."/>
            <person name="Liu K.-W."/>
            <person name="Li Z."/>
            <person name="Hsiao Y.-Y."/>
            <person name="Qi Y."/>
            <person name="Fu T."/>
            <person name="Tang G."/>
            <person name="Zhang D."/>
            <person name="Sun W.-H."/>
            <person name="Liu D.-K."/>
            <person name="Li Y."/>
            <person name="Chen G.-Z."/>
            <person name="Liu X.-D."/>
            <person name="Liao X.-Y."/>
            <person name="Jiang Y.-T."/>
            <person name="Yu X."/>
            <person name="Hao Y."/>
            <person name="Huang J."/>
            <person name="Zhao X.-W."/>
            <person name="Ke S."/>
            <person name="Chen Y.-Y."/>
            <person name="Wu W.-L."/>
            <person name="Hsu J.-L."/>
            <person name="Lin Y.-F."/>
            <person name="Huang M.-D."/>
            <person name="Li C.-Y."/>
            <person name="Huang L."/>
            <person name="Wang Z.-W."/>
            <person name="Zhao X."/>
            <person name="Zhong W.-Y."/>
            <person name="Peng D.-H."/>
            <person name="Ahmad S."/>
            <person name="Lan S."/>
            <person name="Zhang J.-S."/>
            <person name="Tsai W.-C."/>
            <person name="Van De Peer Y."/>
            <person name="Liu Z.-J."/>
        </authorList>
    </citation>
    <scope>NUCLEOTIDE SEQUENCE</scope>
    <source>
        <strain evidence="8">CP</strain>
        <tissue evidence="8">Leaves</tissue>
    </source>
</reference>
<dbReference type="GO" id="GO:0005576">
    <property type="term" value="C:extracellular region"/>
    <property type="evidence" value="ECO:0007669"/>
    <property type="project" value="TreeGrafter"/>
</dbReference>
<dbReference type="PROSITE" id="PS51767">
    <property type="entry name" value="PEPTIDASE_A1"/>
    <property type="match status" value="1"/>
</dbReference>
<dbReference type="GO" id="GO:0006508">
    <property type="term" value="P:proteolysis"/>
    <property type="evidence" value="ECO:0007669"/>
    <property type="project" value="UniProtKB-KW"/>
</dbReference>
<dbReference type="Gene3D" id="2.40.70.10">
    <property type="entry name" value="Acid Proteases"/>
    <property type="match status" value="1"/>
</dbReference>
<comment type="caution">
    <text evidence="8">The sequence shown here is derived from an EMBL/GenBank/DDBJ whole genome shotgun (WGS) entry which is preliminary data.</text>
</comment>
<dbReference type="PANTHER" id="PTHR47967:SF23">
    <property type="entry name" value="OS04G0448300 PROTEIN"/>
    <property type="match status" value="1"/>
</dbReference>
<evidence type="ECO:0000259" key="7">
    <source>
        <dbReference type="PROSITE" id="PS51767"/>
    </source>
</evidence>
<comment type="similarity">
    <text evidence="1">Belongs to the peptidase A1 family.</text>
</comment>
<feature type="signal peptide" evidence="6">
    <location>
        <begin position="1"/>
        <end position="19"/>
    </location>
</feature>
<dbReference type="FunFam" id="2.40.70.10:FF:000033">
    <property type="entry name" value="Aspartyl protease family protein"/>
    <property type="match status" value="1"/>
</dbReference>
<evidence type="ECO:0000256" key="1">
    <source>
        <dbReference type="ARBA" id="ARBA00007447"/>
    </source>
</evidence>
<dbReference type="InterPro" id="IPR021109">
    <property type="entry name" value="Peptidase_aspartic_dom_sf"/>
</dbReference>
<evidence type="ECO:0000256" key="6">
    <source>
        <dbReference type="SAM" id="SignalP"/>
    </source>
</evidence>
<gene>
    <name evidence="8" type="primary">nep2</name>
    <name evidence="8" type="ORF">QJS10_CPB21g00875</name>
</gene>
<dbReference type="GO" id="GO:0004190">
    <property type="term" value="F:aspartic-type endopeptidase activity"/>
    <property type="evidence" value="ECO:0007669"/>
    <property type="project" value="UniProtKB-KW"/>
</dbReference>
<dbReference type="InterPro" id="IPR033121">
    <property type="entry name" value="PEPTIDASE_A1"/>
</dbReference>
<feature type="domain" description="Peptidase A1" evidence="7">
    <location>
        <begin position="1"/>
        <end position="247"/>
    </location>
</feature>
<evidence type="ECO:0000313" key="8">
    <source>
        <dbReference type="EMBL" id="KAK1283094.1"/>
    </source>
</evidence>
<name>A0AAV9C2S9_ACOCL</name>
<evidence type="ECO:0000313" key="9">
    <source>
        <dbReference type="Proteomes" id="UP001180020"/>
    </source>
</evidence>
<dbReference type="Proteomes" id="UP001180020">
    <property type="component" value="Unassembled WGS sequence"/>
</dbReference>
<evidence type="ECO:0000256" key="5">
    <source>
        <dbReference type="ARBA" id="ARBA00023180"/>
    </source>
</evidence>
<dbReference type="InterPro" id="IPR051708">
    <property type="entry name" value="Plant_Aspart_Prot_A1"/>
</dbReference>
<evidence type="ECO:0000256" key="4">
    <source>
        <dbReference type="ARBA" id="ARBA00022801"/>
    </source>
</evidence>
<protein>
    <submittedName>
        <fullName evidence="8">Aspartic proteinase nepenthesin-2</fullName>
    </submittedName>
</protein>
<dbReference type="EMBL" id="JAUJYO010000021">
    <property type="protein sequence ID" value="KAK1283094.1"/>
    <property type="molecule type" value="Genomic_DNA"/>
</dbReference>
<dbReference type="InterPro" id="IPR032799">
    <property type="entry name" value="TAXi_C"/>
</dbReference>
<feature type="chain" id="PRO_5043911405" evidence="6">
    <location>
        <begin position="20"/>
        <end position="254"/>
    </location>
</feature>
<evidence type="ECO:0000256" key="3">
    <source>
        <dbReference type="ARBA" id="ARBA00022750"/>
    </source>
</evidence>
<sequence>MAMSPPQTLLLFLTGMAVAASSSSSIHISLTHIDSDSNHTHTDLVMRAVARANRHLSTVQYRSFSLSTDSNEYYMKIGVGTPPMTFHVALWWSFYNVDLVGISVDGTALPIPKNAFAMNWFVKPGVILDSGTTFTYLIRSAYEPLKRVFVAKAAGFAAVDGAGYGFDVCFKTGEGAAERLRFPGLVFHFRGGIDLELPRENYMIGLEKEGVHCLGIMGIDGISVLGSYFQRDFWVDYDLKKNFVSFTPAKCVHG</sequence>
<proteinExistence type="inferred from homology"/>
<organism evidence="8 9">
    <name type="scientific">Acorus calamus</name>
    <name type="common">Sweet flag</name>
    <dbReference type="NCBI Taxonomy" id="4465"/>
    <lineage>
        <taxon>Eukaryota</taxon>
        <taxon>Viridiplantae</taxon>
        <taxon>Streptophyta</taxon>
        <taxon>Embryophyta</taxon>
        <taxon>Tracheophyta</taxon>
        <taxon>Spermatophyta</taxon>
        <taxon>Magnoliopsida</taxon>
        <taxon>Liliopsida</taxon>
        <taxon>Acoraceae</taxon>
        <taxon>Acorus</taxon>
    </lineage>
</organism>
<dbReference type="Pfam" id="PF14541">
    <property type="entry name" value="TAXi_C"/>
    <property type="match status" value="1"/>
</dbReference>